<organism evidence="1 2">
    <name type="scientific">Dentiscutata heterogama</name>
    <dbReference type="NCBI Taxonomy" id="1316150"/>
    <lineage>
        <taxon>Eukaryota</taxon>
        <taxon>Fungi</taxon>
        <taxon>Fungi incertae sedis</taxon>
        <taxon>Mucoromycota</taxon>
        <taxon>Glomeromycotina</taxon>
        <taxon>Glomeromycetes</taxon>
        <taxon>Diversisporales</taxon>
        <taxon>Gigasporaceae</taxon>
        <taxon>Dentiscutata</taxon>
    </lineage>
</organism>
<sequence length="40" mass="4719">LRNSNSYKLEGLLDWAIEESISMAETNMRSKEGYYMMKDN</sequence>
<accession>A0ACA9KQE1</accession>
<keyword evidence="2" id="KW-1185">Reference proteome</keyword>
<proteinExistence type="predicted"/>
<feature type="non-terminal residue" evidence="1">
    <location>
        <position position="1"/>
    </location>
</feature>
<dbReference type="Proteomes" id="UP000789702">
    <property type="component" value="Unassembled WGS sequence"/>
</dbReference>
<evidence type="ECO:0000313" key="1">
    <source>
        <dbReference type="EMBL" id="CAG8483694.1"/>
    </source>
</evidence>
<gene>
    <name evidence="1" type="ORF">DHETER_LOCUS2241</name>
</gene>
<evidence type="ECO:0000313" key="2">
    <source>
        <dbReference type="Proteomes" id="UP000789702"/>
    </source>
</evidence>
<comment type="caution">
    <text evidence="1">The sequence shown here is derived from an EMBL/GenBank/DDBJ whole genome shotgun (WGS) entry which is preliminary data.</text>
</comment>
<dbReference type="EMBL" id="CAJVPU010001557">
    <property type="protein sequence ID" value="CAG8483694.1"/>
    <property type="molecule type" value="Genomic_DNA"/>
</dbReference>
<reference evidence="1" key="1">
    <citation type="submission" date="2021-06" db="EMBL/GenBank/DDBJ databases">
        <authorList>
            <person name="Kallberg Y."/>
            <person name="Tangrot J."/>
            <person name="Rosling A."/>
        </authorList>
    </citation>
    <scope>NUCLEOTIDE SEQUENCE</scope>
    <source>
        <strain evidence="1">IL203A</strain>
    </source>
</reference>
<name>A0ACA9KQE1_9GLOM</name>
<protein>
    <submittedName>
        <fullName evidence="1">13796_t:CDS:1</fullName>
    </submittedName>
</protein>